<keyword evidence="13" id="KW-1185">Reference proteome</keyword>
<dbReference type="Pfam" id="PF00002">
    <property type="entry name" value="7tm_2"/>
    <property type="match status" value="1"/>
</dbReference>
<dbReference type="GO" id="GO:0005886">
    <property type="term" value="C:plasma membrane"/>
    <property type="evidence" value="ECO:0007669"/>
    <property type="project" value="TreeGrafter"/>
</dbReference>
<dbReference type="InterPro" id="IPR051384">
    <property type="entry name" value="Mth_GPCR"/>
</dbReference>
<organism evidence="12 13">
    <name type="scientific">Ignelater luminosus</name>
    <name type="common">Cucubano</name>
    <name type="synonym">Pyrophorus luminosus</name>
    <dbReference type="NCBI Taxonomy" id="2038154"/>
    <lineage>
        <taxon>Eukaryota</taxon>
        <taxon>Metazoa</taxon>
        <taxon>Ecdysozoa</taxon>
        <taxon>Arthropoda</taxon>
        <taxon>Hexapoda</taxon>
        <taxon>Insecta</taxon>
        <taxon>Pterygota</taxon>
        <taxon>Neoptera</taxon>
        <taxon>Endopterygota</taxon>
        <taxon>Coleoptera</taxon>
        <taxon>Polyphaga</taxon>
        <taxon>Elateriformia</taxon>
        <taxon>Elateroidea</taxon>
        <taxon>Elateridae</taxon>
        <taxon>Agrypninae</taxon>
        <taxon>Pyrophorini</taxon>
        <taxon>Ignelater</taxon>
    </lineage>
</organism>
<proteinExistence type="inferred from homology"/>
<dbReference type="AlphaFoldDB" id="A0A8K0CJF7"/>
<evidence type="ECO:0000313" key="12">
    <source>
        <dbReference type="EMBL" id="KAF2885025.1"/>
    </source>
</evidence>
<dbReference type="PANTHER" id="PTHR47154">
    <property type="entry name" value="G-PROTEIN COUPLED RECEPTOR MTH-RELATED"/>
    <property type="match status" value="1"/>
</dbReference>
<keyword evidence="5 10" id="KW-1133">Transmembrane helix</keyword>
<evidence type="ECO:0000313" key="13">
    <source>
        <dbReference type="Proteomes" id="UP000801492"/>
    </source>
</evidence>
<keyword evidence="7 10" id="KW-0472">Membrane</keyword>
<reference evidence="12" key="1">
    <citation type="submission" date="2019-08" db="EMBL/GenBank/DDBJ databases">
        <title>The genome of the North American firefly Photinus pyralis.</title>
        <authorList>
            <consortium name="Photinus pyralis genome working group"/>
            <person name="Fallon T.R."/>
            <person name="Sander Lower S.E."/>
            <person name="Weng J.-K."/>
        </authorList>
    </citation>
    <scope>NUCLEOTIDE SEQUENCE</scope>
    <source>
        <strain evidence="12">TRF0915ILg1</strain>
        <tissue evidence="12">Whole body</tissue>
    </source>
</reference>
<keyword evidence="6" id="KW-0297">G-protein coupled receptor</keyword>
<dbReference type="InterPro" id="IPR036272">
    <property type="entry name" value="Methuselah_N_sf"/>
</dbReference>
<evidence type="ECO:0000256" key="2">
    <source>
        <dbReference type="ARBA" id="ARBA00008979"/>
    </source>
</evidence>
<dbReference type="OrthoDB" id="6134459at2759"/>
<feature type="transmembrane region" description="Helical" evidence="10">
    <location>
        <begin position="255"/>
        <end position="279"/>
    </location>
</feature>
<evidence type="ECO:0000256" key="8">
    <source>
        <dbReference type="ARBA" id="ARBA00023170"/>
    </source>
</evidence>
<evidence type="ECO:0000256" key="10">
    <source>
        <dbReference type="SAM" id="Phobius"/>
    </source>
</evidence>
<feature type="domain" description="G-protein coupled receptors family 2 profile 2" evidence="11">
    <location>
        <begin position="189"/>
        <end position="459"/>
    </location>
</feature>
<feature type="transmembrane region" description="Helical" evidence="10">
    <location>
        <begin position="351"/>
        <end position="370"/>
    </location>
</feature>
<evidence type="ECO:0000256" key="5">
    <source>
        <dbReference type="ARBA" id="ARBA00022989"/>
    </source>
</evidence>
<keyword evidence="4" id="KW-0732">Signal</keyword>
<dbReference type="PANTHER" id="PTHR47154:SF2">
    <property type="entry name" value="G-PROTEIN COUPLED RECEPTOR MTH-RELATED"/>
    <property type="match status" value="1"/>
</dbReference>
<dbReference type="GO" id="GO:0012505">
    <property type="term" value="C:endomembrane system"/>
    <property type="evidence" value="ECO:0007669"/>
    <property type="project" value="UniProtKB-SubCell"/>
</dbReference>
<dbReference type="Gene3D" id="1.20.1070.10">
    <property type="entry name" value="Rhodopsin 7-helix transmembrane proteins"/>
    <property type="match status" value="1"/>
</dbReference>
<dbReference type="SUPFAM" id="SSF63877">
    <property type="entry name" value="Methuselah ectodomain"/>
    <property type="match status" value="1"/>
</dbReference>
<dbReference type="InterPro" id="IPR017981">
    <property type="entry name" value="GPCR_2-like_7TM"/>
</dbReference>
<evidence type="ECO:0000256" key="1">
    <source>
        <dbReference type="ARBA" id="ARBA00004127"/>
    </source>
</evidence>
<evidence type="ECO:0000256" key="7">
    <source>
        <dbReference type="ARBA" id="ARBA00023136"/>
    </source>
</evidence>
<dbReference type="Gene3D" id="2.170.180.11">
    <property type="entry name" value="Methuselah ectodomain, domain 2"/>
    <property type="match status" value="1"/>
</dbReference>
<gene>
    <name evidence="12" type="ORF">ILUMI_21141</name>
</gene>
<evidence type="ECO:0000259" key="11">
    <source>
        <dbReference type="PROSITE" id="PS50261"/>
    </source>
</evidence>
<comment type="subcellular location">
    <subcellularLocation>
        <location evidence="1">Endomembrane system</location>
        <topology evidence="1">Multi-pass membrane protein</topology>
    </subcellularLocation>
</comment>
<protein>
    <recommendedName>
        <fullName evidence="11">G-protein coupled receptors family 2 profile 2 domain-containing protein</fullName>
    </recommendedName>
</protein>
<comment type="caution">
    <text evidence="12">The sequence shown here is derived from an EMBL/GenBank/DDBJ whole genome shotgun (WGS) entry which is preliminary data.</text>
</comment>
<feature type="transmembrane region" description="Helical" evidence="10">
    <location>
        <begin position="299"/>
        <end position="324"/>
    </location>
</feature>
<dbReference type="SUPFAM" id="SSF81321">
    <property type="entry name" value="Family A G protein-coupled receptor-like"/>
    <property type="match status" value="1"/>
</dbReference>
<dbReference type="PROSITE" id="PS50261">
    <property type="entry name" value="G_PROTEIN_RECEP_F2_4"/>
    <property type="match status" value="1"/>
</dbReference>
<evidence type="ECO:0000256" key="6">
    <source>
        <dbReference type="ARBA" id="ARBA00023040"/>
    </source>
</evidence>
<feature type="transmembrane region" description="Helical" evidence="10">
    <location>
        <begin position="437"/>
        <end position="457"/>
    </location>
</feature>
<evidence type="ECO:0000256" key="9">
    <source>
        <dbReference type="ARBA" id="ARBA00023224"/>
    </source>
</evidence>
<evidence type="ECO:0000256" key="3">
    <source>
        <dbReference type="ARBA" id="ARBA00022692"/>
    </source>
</evidence>
<dbReference type="GO" id="GO:0007166">
    <property type="term" value="P:cell surface receptor signaling pathway"/>
    <property type="evidence" value="ECO:0007669"/>
    <property type="project" value="InterPro"/>
</dbReference>
<accession>A0A8K0CJF7</accession>
<feature type="transmembrane region" description="Helical" evidence="10">
    <location>
        <begin position="404"/>
        <end position="425"/>
    </location>
</feature>
<dbReference type="EMBL" id="VTPC01090042">
    <property type="protein sequence ID" value="KAF2885025.1"/>
    <property type="molecule type" value="Genomic_DNA"/>
</dbReference>
<feature type="transmembrane region" description="Helical" evidence="10">
    <location>
        <begin position="192"/>
        <end position="214"/>
    </location>
</feature>
<keyword evidence="8" id="KW-0675">Receptor</keyword>
<keyword evidence="9" id="KW-0807">Transducer</keyword>
<evidence type="ECO:0000256" key="4">
    <source>
        <dbReference type="ARBA" id="ARBA00022729"/>
    </source>
</evidence>
<dbReference type="GO" id="GO:0008528">
    <property type="term" value="F:G protein-coupled peptide receptor activity"/>
    <property type="evidence" value="ECO:0007669"/>
    <property type="project" value="TreeGrafter"/>
</dbReference>
<keyword evidence="3 10" id="KW-0812">Transmembrane</keyword>
<dbReference type="InterPro" id="IPR000832">
    <property type="entry name" value="GPCR_2_secretin-like"/>
</dbReference>
<dbReference type="Proteomes" id="UP000801492">
    <property type="component" value="Unassembled WGS sequence"/>
</dbReference>
<name>A0A8K0CJF7_IGNLU</name>
<sequence>MKLLLSVRTLISCITFCLLFFIGISWELEVTTSDDFQSETDISENGAVVKYSYNNSKYTIINNSSCNEDGKCTCGYYPCIRKCCPVGMFLSNKTCMPTEMPFLIPEKRKPYLNTFGIVHGYGCHPKVRRLLLDPRDNITEDEFILLDDGRLYVPYGENYYSISSYCVDYIEEEDEVLALICSLDENEVPREYYSMGMIISMPFLLLTFIVYALLPERNMHGKSLMCYVISLFGAYFLLVFIQLSRNFAVGTCRTLGLLCLFFFMVSFFWMNVMSIDIWWAFSGLRGFSGSKKEAERKRFLLYSGYAWGMPLLHVILVICLTLGITSHNLEWYNPGMGDGQCWFRSGVPTLVYFYGPMAVLVIVNITLFVVTACKIKQVQQDTAMLRKDESKKHSYENDKQRFNLYLKLMLAMGVNWSMEIVSWAVNWQVGHVPPAVWYITDFCNALYGVFIFFIFVFKKNIWKLLKRRYYLVMGKPHLARSMTQTVSSPRTTGTSFNHTISTDTKGYANDSSVLTSEVA</sequence>
<feature type="transmembrane region" description="Helical" evidence="10">
    <location>
        <begin position="226"/>
        <end position="243"/>
    </location>
</feature>
<comment type="similarity">
    <text evidence="2">Belongs to the G-protein coupled receptor 2 family. Mth subfamily.</text>
</comment>
<dbReference type="CDD" id="cd15039">
    <property type="entry name" value="7tmB3_Methuselah-like"/>
    <property type="match status" value="1"/>
</dbReference>
<dbReference type="InterPro" id="IPR023311">
    <property type="entry name" value="Methusela_ecto_dom_2"/>
</dbReference>